<evidence type="ECO:0000313" key="2">
    <source>
        <dbReference type="Proteomes" id="UP001159363"/>
    </source>
</evidence>
<reference evidence="1 2" key="1">
    <citation type="submission" date="2023-02" db="EMBL/GenBank/DDBJ databases">
        <title>LHISI_Scaffold_Assembly.</title>
        <authorList>
            <person name="Stuart O.P."/>
            <person name="Cleave R."/>
            <person name="Magrath M.J.L."/>
            <person name="Mikheyev A.S."/>
        </authorList>
    </citation>
    <scope>NUCLEOTIDE SEQUENCE [LARGE SCALE GENOMIC DNA]</scope>
    <source>
        <strain evidence="1">Daus_M_001</strain>
        <tissue evidence="1">Leg muscle</tissue>
    </source>
</reference>
<accession>A0ABQ9GYG9</accession>
<sequence>MESLLRRRSGGVRYTNLDYFQVCLIDIPIRIEKILLSGPKNNGLQIYAHNTRYVITGSKKLKFIIDPKNITPSFISG</sequence>
<proteinExistence type="predicted"/>
<dbReference type="Proteomes" id="UP001159363">
    <property type="component" value="Chromosome 7"/>
</dbReference>
<comment type="caution">
    <text evidence="1">The sequence shown here is derived from an EMBL/GenBank/DDBJ whole genome shotgun (WGS) entry which is preliminary data.</text>
</comment>
<gene>
    <name evidence="1" type="ORF">PR048_021512</name>
</gene>
<evidence type="ECO:0000313" key="1">
    <source>
        <dbReference type="EMBL" id="KAJ8877060.1"/>
    </source>
</evidence>
<dbReference type="EMBL" id="JARBHB010000008">
    <property type="protein sequence ID" value="KAJ8877060.1"/>
    <property type="molecule type" value="Genomic_DNA"/>
</dbReference>
<keyword evidence="2" id="KW-1185">Reference proteome</keyword>
<organism evidence="1 2">
    <name type="scientific">Dryococelus australis</name>
    <dbReference type="NCBI Taxonomy" id="614101"/>
    <lineage>
        <taxon>Eukaryota</taxon>
        <taxon>Metazoa</taxon>
        <taxon>Ecdysozoa</taxon>
        <taxon>Arthropoda</taxon>
        <taxon>Hexapoda</taxon>
        <taxon>Insecta</taxon>
        <taxon>Pterygota</taxon>
        <taxon>Neoptera</taxon>
        <taxon>Polyneoptera</taxon>
        <taxon>Phasmatodea</taxon>
        <taxon>Verophasmatodea</taxon>
        <taxon>Anareolatae</taxon>
        <taxon>Phasmatidae</taxon>
        <taxon>Eurycanthinae</taxon>
        <taxon>Dryococelus</taxon>
    </lineage>
</organism>
<name>A0ABQ9GYG9_9NEOP</name>
<protein>
    <submittedName>
        <fullName evidence="1">Uncharacterized protein</fullName>
    </submittedName>
</protein>